<name>A0A645GJ52_9ZZZZ</name>
<dbReference type="NCBIfam" id="TIGR04174">
    <property type="entry name" value="IPTL_CTERM"/>
    <property type="match status" value="1"/>
</dbReference>
<dbReference type="SUPFAM" id="SSF141072">
    <property type="entry name" value="CalX-like"/>
    <property type="match status" value="1"/>
</dbReference>
<feature type="domain" description="IPTL-CTERM protein sorting" evidence="1">
    <location>
        <begin position="199"/>
        <end position="222"/>
    </location>
</feature>
<evidence type="ECO:0000313" key="2">
    <source>
        <dbReference type="EMBL" id="MPN25922.1"/>
    </source>
</evidence>
<sequence length="230" mass="22663">MTIALTPPPASSRYSSTCGTSITLAPGASSNVCTITATPNAIPGDGDVNAPLVLANPAAGAGYLIGTPSQANVQVKDDDVVAPPTATLSCSPTTLVDSANQVATCTVSLSTPAPAGGLNVSITPPAANNRYSTTCATPIAIAAGGSTGTCIITAAPNTVAGDGSAAALIQLIPATGYDLGAKTQDTVTINDDDQAVAATPVPTLSQWTLICLSSLVVLFGIGAKRIRVRS</sequence>
<gene>
    <name evidence="2" type="ORF">SDC9_173343</name>
</gene>
<dbReference type="InterPro" id="IPR038081">
    <property type="entry name" value="CalX-like_sf"/>
</dbReference>
<accession>A0A645GJ52</accession>
<protein>
    <recommendedName>
        <fullName evidence="1">IPTL-CTERM protein sorting domain-containing protein</fullName>
    </recommendedName>
</protein>
<dbReference type="EMBL" id="VSSQ01075284">
    <property type="protein sequence ID" value="MPN25922.1"/>
    <property type="molecule type" value="Genomic_DNA"/>
</dbReference>
<dbReference type="InterPro" id="IPR026442">
    <property type="entry name" value="IPTL_CTERM"/>
</dbReference>
<dbReference type="AlphaFoldDB" id="A0A645GJ52"/>
<evidence type="ECO:0000259" key="1">
    <source>
        <dbReference type="Pfam" id="PF18203"/>
    </source>
</evidence>
<reference evidence="2" key="1">
    <citation type="submission" date="2019-08" db="EMBL/GenBank/DDBJ databases">
        <authorList>
            <person name="Kucharzyk K."/>
            <person name="Murdoch R.W."/>
            <person name="Higgins S."/>
            <person name="Loffler F."/>
        </authorList>
    </citation>
    <scope>NUCLEOTIDE SEQUENCE</scope>
</reference>
<dbReference type="Pfam" id="PF18203">
    <property type="entry name" value="IPTL-CTERM"/>
    <property type="match status" value="1"/>
</dbReference>
<proteinExistence type="predicted"/>
<organism evidence="2">
    <name type="scientific">bioreactor metagenome</name>
    <dbReference type="NCBI Taxonomy" id="1076179"/>
    <lineage>
        <taxon>unclassified sequences</taxon>
        <taxon>metagenomes</taxon>
        <taxon>ecological metagenomes</taxon>
    </lineage>
</organism>
<comment type="caution">
    <text evidence="2">The sequence shown here is derived from an EMBL/GenBank/DDBJ whole genome shotgun (WGS) entry which is preliminary data.</text>
</comment>